<feature type="compositionally biased region" description="Basic and acidic residues" evidence="1">
    <location>
        <begin position="59"/>
        <end position="76"/>
    </location>
</feature>
<name>A0AB34HDZ7_ESCRO</name>
<sequence length="84" mass="9342">MARRGLKSSCKGLKLGTTDVTEQSTGSPPGCSCRYLRLKMRKVLKKVFELMNTLHTKLEGSHSEVEYQDPTDDHGDPQSLCCVI</sequence>
<gene>
    <name evidence="2" type="ORF">J1605_022151</name>
</gene>
<protein>
    <submittedName>
        <fullName evidence="2">Uncharacterized protein</fullName>
    </submittedName>
</protein>
<evidence type="ECO:0000313" key="2">
    <source>
        <dbReference type="EMBL" id="KAJ8789216.1"/>
    </source>
</evidence>
<organism evidence="2 3">
    <name type="scientific">Eschrichtius robustus</name>
    <name type="common">California gray whale</name>
    <name type="synonym">Eschrichtius gibbosus</name>
    <dbReference type="NCBI Taxonomy" id="9764"/>
    <lineage>
        <taxon>Eukaryota</taxon>
        <taxon>Metazoa</taxon>
        <taxon>Chordata</taxon>
        <taxon>Craniata</taxon>
        <taxon>Vertebrata</taxon>
        <taxon>Euteleostomi</taxon>
        <taxon>Mammalia</taxon>
        <taxon>Eutheria</taxon>
        <taxon>Laurasiatheria</taxon>
        <taxon>Artiodactyla</taxon>
        <taxon>Whippomorpha</taxon>
        <taxon>Cetacea</taxon>
        <taxon>Mysticeti</taxon>
        <taxon>Eschrichtiidae</taxon>
        <taxon>Eschrichtius</taxon>
    </lineage>
</organism>
<evidence type="ECO:0000256" key="1">
    <source>
        <dbReference type="SAM" id="MobiDB-lite"/>
    </source>
</evidence>
<dbReference type="Proteomes" id="UP001159641">
    <property type="component" value="Unassembled WGS sequence"/>
</dbReference>
<reference evidence="2 3" key="1">
    <citation type="submission" date="2022-11" db="EMBL/GenBank/DDBJ databases">
        <title>Whole genome sequence of Eschrichtius robustus ER-17-0199.</title>
        <authorList>
            <person name="Bruniche-Olsen A."/>
            <person name="Black A.N."/>
            <person name="Fields C.J."/>
            <person name="Walden K."/>
            <person name="Dewoody J.A."/>
        </authorList>
    </citation>
    <scope>NUCLEOTIDE SEQUENCE [LARGE SCALE GENOMIC DNA]</scope>
    <source>
        <strain evidence="2">ER-17-0199</strain>
        <tissue evidence="2">Blubber</tissue>
    </source>
</reference>
<keyword evidence="3" id="KW-1185">Reference proteome</keyword>
<evidence type="ECO:0000313" key="3">
    <source>
        <dbReference type="Proteomes" id="UP001159641"/>
    </source>
</evidence>
<comment type="caution">
    <text evidence="2">The sequence shown here is derived from an EMBL/GenBank/DDBJ whole genome shotgun (WGS) entry which is preliminary data.</text>
</comment>
<dbReference type="EMBL" id="JAIQCJ010001430">
    <property type="protein sequence ID" value="KAJ8789216.1"/>
    <property type="molecule type" value="Genomic_DNA"/>
</dbReference>
<proteinExistence type="predicted"/>
<dbReference type="AlphaFoldDB" id="A0AB34HDZ7"/>
<feature type="region of interest" description="Disordered" evidence="1">
    <location>
        <begin position="59"/>
        <end position="78"/>
    </location>
</feature>
<accession>A0AB34HDZ7</accession>